<feature type="transmembrane region" description="Helical" evidence="10">
    <location>
        <begin position="218"/>
        <end position="238"/>
    </location>
</feature>
<evidence type="ECO:0000313" key="13">
    <source>
        <dbReference type="Proteomes" id="UP001163046"/>
    </source>
</evidence>
<evidence type="ECO:0000256" key="5">
    <source>
        <dbReference type="ARBA" id="ARBA00023040"/>
    </source>
</evidence>
<keyword evidence="7" id="KW-0675">Receptor</keyword>
<keyword evidence="6 10" id="KW-0472">Membrane</keyword>
<accession>A0A9W9ZFF2</accession>
<dbReference type="PROSITE" id="PS50262">
    <property type="entry name" value="G_PROTEIN_RECEP_F1_2"/>
    <property type="match status" value="1"/>
</dbReference>
<evidence type="ECO:0000256" key="9">
    <source>
        <dbReference type="SAM" id="MobiDB-lite"/>
    </source>
</evidence>
<keyword evidence="2" id="KW-1003">Cell membrane</keyword>
<dbReference type="SUPFAM" id="SSF81321">
    <property type="entry name" value="Family A G protein-coupled receptor-like"/>
    <property type="match status" value="1"/>
</dbReference>
<dbReference type="Pfam" id="PF00001">
    <property type="entry name" value="7tm_1"/>
    <property type="match status" value="1"/>
</dbReference>
<dbReference type="Proteomes" id="UP001163046">
    <property type="component" value="Unassembled WGS sequence"/>
</dbReference>
<dbReference type="AlphaFoldDB" id="A0A9W9ZFF2"/>
<feature type="transmembrane region" description="Helical" evidence="10">
    <location>
        <begin position="250"/>
        <end position="270"/>
    </location>
</feature>
<evidence type="ECO:0000313" key="12">
    <source>
        <dbReference type="EMBL" id="KAJ7380748.1"/>
    </source>
</evidence>
<dbReference type="GO" id="GO:0005886">
    <property type="term" value="C:plasma membrane"/>
    <property type="evidence" value="ECO:0007669"/>
    <property type="project" value="UniProtKB-SubCell"/>
</dbReference>
<dbReference type="Gene3D" id="1.20.1070.10">
    <property type="entry name" value="Rhodopsin 7-helix transmembrane proteins"/>
    <property type="match status" value="1"/>
</dbReference>
<dbReference type="PANTHER" id="PTHR24228">
    <property type="entry name" value="B2 BRADYKININ RECEPTOR/ANGIOTENSIN II RECEPTOR"/>
    <property type="match status" value="1"/>
</dbReference>
<feature type="domain" description="G-protein coupled receptors family 1 profile" evidence="11">
    <location>
        <begin position="19"/>
        <end position="270"/>
    </location>
</feature>
<dbReference type="InterPro" id="IPR017452">
    <property type="entry name" value="GPCR_Rhodpsn_7TM"/>
</dbReference>
<feature type="transmembrane region" description="Helical" evidence="10">
    <location>
        <begin position="119"/>
        <end position="142"/>
    </location>
</feature>
<evidence type="ECO:0000256" key="6">
    <source>
        <dbReference type="ARBA" id="ARBA00023136"/>
    </source>
</evidence>
<comment type="caution">
    <text evidence="12">The sequence shown here is derived from an EMBL/GenBank/DDBJ whole genome shotgun (WGS) entry which is preliminary data.</text>
</comment>
<dbReference type="SMART" id="SM01381">
    <property type="entry name" value="7TM_GPCR_Srsx"/>
    <property type="match status" value="1"/>
</dbReference>
<evidence type="ECO:0000256" key="4">
    <source>
        <dbReference type="ARBA" id="ARBA00022989"/>
    </source>
</evidence>
<evidence type="ECO:0000259" key="11">
    <source>
        <dbReference type="PROSITE" id="PS50262"/>
    </source>
</evidence>
<feature type="transmembrane region" description="Helical" evidence="10">
    <location>
        <begin position="40"/>
        <end position="65"/>
    </location>
</feature>
<proteinExistence type="predicted"/>
<keyword evidence="3 10" id="KW-0812">Transmembrane</keyword>
<evidence type="ECO:0000256" key="1">
    <source>
        <dbReference type="ARBA" id="ARBA00004651"/>
    </source>
</evidence>
<feature type="transmembrane region" description="Helical" evidence="10">
    <location>
        <begin position="166"/>
        <end position="190"/>
    </location>
</feature>
<evidence type="ECO:0000256" key="10">
    <source>
        <dbReference type="SAM" id="Phobius"/>
    </source>
</evidence>
<keyword evidence="8" id="KW-0807">Transducer</keyword>
<keyword evidence="13" id="KW-1185">Reference proteome</keyword>
<evidence type="ECO:0000256" key="3">
    <source>
        <dbReference type="ARBA" id="ARBA00022692"/>
    </source>
</evidence>
<reference evidence="12" key="1">
    <citation type="submission" date="2023-01" db="EMBL/GenBank/DDBJ databases">
        <title>Genome assembly of the deep-sea coral Lophelia pertusa.</title>
        <authorList>
            <person name="Herrera S."/>
            <person name="Cordes E."/>
        </authorList>
    </citation>
    <scope>NUCLEOTIDE SEQUENCE</scope>
    <source>
        <strain evidence="12">USNM1676648</strain>
        <tissue evidence="12">Polyp</tissue>
    </source>
</reference>
<sequence length="330" mass="37421">MAVFESVLSGVIIFCSFIGNCLVIVLVFKKPRLGTTTSIYIVSLAVTDLLNACIPGPLFIASLITDGMPYNSVVCNIGGFFLHFLTLVSTSTMALIAINRYYCCLKRSRYGIVFSPRRSVSYIVSLWTFVAIFTWIPIIGGWAEMAFNPLMACCNWHFFLKRAEKAFTIITLVGFMVTSFSIITVSYYHVSRYIRQHNNQFSTHQSLSVQEINVTRTFFALVLSFVALWLPTFVTIFLYRVAIRETYPRLVGIIIPFLLQVSSAINPWIYGIMNPSFRKKLIPLLKWSRVNEVGCEPTGPQTSHVGMTSRLESGNDDHHSNERERSERDL</sequence>
<feature type="region of interest" description="Disordered" evidence="9">
    <location>
        <begin position="296"/>
        <end position="330"/>
    </location>
</feature>
<dbReference type="GO" id="GO:0004930">
    <property type="term" value="F:G protein-coupled receptor activity"/>
    <property type="evidence" value="ECO:0007669"/>
    <property type="project" value="UniProtKB-KW"/>
</dbReference>
<protein>
    <recommendedName>
        <fullName evidence="11">G-protein coupled receptors family 1 profile domain-containing protein</fullName>
    </recommendedName>
</protein>
<feature type="compositionally biased region" description="Polar residues" evidence="9">
    <location>
        <begin position="299"/>
        <end position="312"/>
    </location>
</feature>
<feature type="transmembrane region" description="Helical" evidence="10">
    <location>
        <begin position="6"/>
        <end position="28"/>
    </location>
</feature>
<dbReference type="CDD" id="cd00637">
    <property type="entry name" value="7tm_classA_rhodopsin-like"/>
    <property type="match status" value="1"/>
</dbReference>
<keyword evidence="5" id="KW-0297">G-protein coupled receptor</keyword>
<evidence type="ECO:0000256" key="7">
    <source>
        <dbReference type="ARBA" id="ARBA00023170"/>
    </source>
</evidence>
<gene>
    <name evidence="12" type="ORF">OS493_007122</name>
</gene>
<dbReference type="PRINTS" id="PR00237">
    <property type="entry name" value="GPCRRHODOPSN"/>
</dbReference>
<dbReference type="EMBL" id="MU826352">
    <property type="protein sequence ID" value="KAJ7380748.1"/>
    <property type="molecule type" value="Genomic_DNA"/>
</dbReference>
<evidence type="ECO:0000256" key="8">
    <source>
        <dbReference type="ARBA" id="ARBA00023224"/>
    </source>
</evidence>
<comment type="subcellular location">
    <subcellularLocation>
        <location evidence="1">Cell membrane</location>
        <topology evidence="1">Multi-pass membrane protein</topology>
    </subcellularLocation>
</comment>
<organism evidence="12 13">
    <name type="scientific">Desmophyllum pertusum</name>
    <dbReference type="NCBI Taxonomy" id="174260"/>
    <lineage>
        <taxon>Eukaryota</taxon>
        <taxon>Metazoa</taxon>
        <taxon>Cnidaria</taxon>
        <taxon>Anthozoa</taxon>
        <taxon>Hexacorallia</taxon>
        <taxon>Scleractinia</taxon>
        <taxon>Caryophylliina</taxon>
        <taxon>Caryophylliidae</taxon>
        <taxon>Desmophyllum</taxon>
    </lineage>
</organism>
<dbReference type="PANTHER" id="PTHR24228:SF59">
    <property type="entry name" value="NEUROPEPTIDE RECEPTOR 15"/>
    <property type="match status" value="1"/>
</dbReference>
<evidence type="ECO:0000256" key="2">
    <source>
        <dbReference type="ARBA" id="ARBA00022475"/>
    </source>
</evidence>
<dbReference type="OrthoDB" id="6117944at2759"/>
<feature type="compositionally biased region" description="Basic and acidic residues" evidence="9">
    <location>
        <begin position="313"/>
        <end position="330"/>
    </location>
</feature>
<dbReference type="InterPro" id="IPR000276">
    <property type="entry name" value="GPCR_Rhodpsn"/>
</dbReference>
<keyword evidence="4 10" id="KW-1133">Transmembrane helix</keyword>
<name>A0A9W9ZFF2_9CNID</name>
<feature type="transmembrane region" description="Helical" evidence="10">
    <location>
        <begin position="77"/>
        <end position="98"/>
    </location>
</feature>